<dbReference type="InterPro" id="IPR036420">
    <property type="entry name" value="BRCT_dom_sf"/>
</dbReference>
<evidence type="ECO:0000256" key="1">
    <source>
        <dbReference type="ARBA" id="ARBA00004067"/>
    </source>
</evidence>
<dbReference type="CDD" id="cd00114">
    <property type="entry name" value="LIGANc"/>
    <property type="match status" value="1"/>
</dbReference>
<keyword evidence="8 14" id="KW-0862">Zinc</keyword>
<dbReference type="InterPro" id="IPR001679">
    <property type="entry name" value="DNA_ligase"/>
</dbReference>
<accession>I0ENT6</accession>
<feature type="binding site" evidence="14">
    <location>
        <position position="421"/>
    </location>
    <ligand>
        <name>Zn(2+)</name>
        <dbReference type="ChEBI" id="CHEBI:29105"/>
    </ligand>
</feature>
<dbReference type="STRING" id="182217.HCW_06735"/>
<dbReference type="SUPFAM" id="SSF50249">
    <property type="entry name" value="Nucleic acid-binding proteins"/>
    <property type="match status" value="1"/>
</dbReference>
<dbReference type="GO" id="GO:0006260">
    <property type="term" value="P:DNA replication"/>
    <property type="evidence" value="ECO:0007669"/>
    <property type="project" value="UniProtKB-KW"/>
</dbReference>
<dbReference type="PATRIC" id="fig|182217.3.peg.1424"/>
<gene>
    <name evidence="14 17" type="primary">ligA</name>
    <name evidence="17" type="ordered locus">HCW_06735</name>
</gene>
<protein>
    <recommendedName>
        <fullName evidence="3 14">DNA ligase</fullName>
        <ecNumber evidence="2 14">6.5.1.2</ecNumber>
    </recommendedName>
    <alternativeName>
        <fullName evidence="14">Polydeoxyribonucleotide synthase [NAD(+)]</fullName>
    </alternativeName>
</protein>
<keyword evidence="5 14" id="KW-0235">DNA replication</keyword>
<comment type="similarity">
    <text evidence="13 14">Belongs to the NAD-dependent DNA ligase family. LigA subfamily.</text>
</comment>
<comment type="cofactor">
    <cofactor evidence="14">
        <name>Mg(2+)</name>
        <dbReference type="ChEBI" id="CHEBI:18420"/>
    </cofactor>
    <cofactor evidence="14">
        <name>Mn(2+)</name>
        <dbReference type="ChEBI" id="CHEBI:29035"/>
    </cofactor>
</comment>
<dbReference type="InterPro" id="IPR003583">
    <property type="entry name" value="Hlx-hairpin-Hlx_DNA-bd_motif"/>
</dbReference>
<dbReference type="SUPFAM" id="SSF56091">
    <property type="entry name" value="DNA ligase/mRNA capping enzyme, catalytic domain"/>
    <property type="match status" value="1"/>
</dbReference>
<evidence type="ECO:0000259" key="16">
    <source>
        <dbReference type="PROSITE" id="PS50172"/>
    </source>
</evidence>
<dbReference type="InterPro" id="IPR013840">
    <property type="entry name" value="DNAligase_N"/>
</dbReference>
<dbReference type="RefSeq" id="WP_014661473.1">
    <property type="nucleotide sequence ID" value="NC_017737.1"/>
</dbReference>
<name>I0ENT6_HELC0</name>
<comment type="caution">
    <text evidence="14">Lacks conserved residue(s) required for the propagation of feature annotation.</text>
</comment>
<dbReference type="AlphaFoldDB" id="I0ENT6"/>
<dbReference type="PANTHER" id="PTHR23389">
    <property type="entry name" value="CHROMOSOME TRANSMISSION FIDELITY FACTOR 18"/>
    <property type="match status" value="1"/>
</dbReference>
<dbReference type="KEGG" id="hce:HCW_06735"/>
<feature type="binding site" evidence="14">
    <location>
        <position position="400"/>
    </location>
    <ligand>
        <name>Zn(2+)</name>
        <dbReference type="ChEBI" id="CHEBI:29105"/>
    </ligand>
</feature>
<dbReference type="FunFam" id="2.40.50.140:FF:000012">
    <property type="entry name" value="DNA ligase"/>
    <property type="match status" value="1"/>
</dbReference>
<feature type="binding site" evidence="14">
    <location>
        <position position="306"/>
    </location>
    <ligand>
        <name>NAD(+)</name>
        <dbReference type="ChEBI" id="CHEBI:57540"/>
    </ligand>
</feature>
<dbReference type="SUPFAM" id="SSF52113">
    <property type="entry name" value="BRCT domain"/>
    <property type="match status" value="1"/>
</dbReference>
<dbReference type="Gene3D" id="2.40.50.140">
    <property type="entry name" value="Nucleic acid-binding proteins"/>
    <property type="match status" value="1"/>
</dbReference>
<sequence length="655" mass="74114">MIKNQEEYLERIAYLNELSHHYYVLDEPLVSDATYDELYKELKDYEEKNPSQVQANSPTQKVGATTLNQFNKNPHLVRMWSLDDVFNNSELQTWLNRILKIYPNTKFVCSPKLDGVSLNLLYNKGKLVSATTRGNGLEGELVTMNAKNIANIPHTISYDEEIEIRGEVIIFKDDFETLNKERLESNEPLFANPRNAAAGSLRQLDSSITKKRKLQFIPWGVGKHSLNFLSFKECLDFIVSLGFSAIEYLSLNKNHEEIEQSYHTLIKERDKFKALLDGMVIVVDALSTQNELGYTQKSPKFACAYKFPALEKHTRILEVINQVGRSGAVTPVALLEPVEIAGALITKATLHNYSEIEKKNIMLNDMVVVIRSGDVIPKIIKPLEHYRDGSQHPIIRPTHCPICSHELLCEEIFTYCQNINCSARLKESLIHFASKDALNIQGLGDKVIEQLFEEKLILNALDLYTLKLDDLMQLDKFKIKKAQNLLDAINKSKNPPLWRLINALGIEHIGKGASKTLAKYGLNVLEKSEEEFLKIEGFGVEMAHSLANFYVSNKEFIKALFDLLKPIAEEKQEILNHSIFNHKTIVLTGTLSKPRQEYAQMLENLGAKIASSVSAKTDFLIAGENAGSKLTLAQKHGVTILNEEELLEKLNEQAS</sequence>
<dbReference type="GO" id="GO:0006281">
    <property type="term" value="P:DNA repair"/>
    <property type="evidence" value="ECO:0007669"/>
    <property type="project" value="UniProtKB-KW"/>
</dbReference>
<feature type="binding site" evidence="14">
    <location>
        <position position="416"/>
    </location>
    <ligand>
        <name>Zn(2+)</name>
        <dbReference type="ChEBI" id="CHEBI:29105"/>
    </ligand>
</feature>
<comment type="function">
    <text evidence="1 14">DNA ligase that catalyzes the formation of phosphodiester linkages between 5'-phosphoryl and 3'-hydroxyl groups in double-stranded DNA using NAD as a coenzyme and as the energy source for the reaction. It is essential for DNA replication and repair of damaged DNA.</text>
</comment>
<evidence type="ECO:0000256" key="6">
    <source>
        <dbReference type="ARBA" id="ARBA00022723"/>
    </source>
</evidence>
<evidence type="ECO:0000256" key="3">
    <source>
        <dbReference type="ARBA" id="ARBA00013308"/>
    </source>
</evidence>
<feature type="domain" description="BRCT" evidence="16">
    <location>
        <begin position="575"/>
        <end position="655"/>
    </location>
</feature>
<keyword evidence="11 14" id="KW-0234">DNA repair</keyword>
<evidence type="ECO:0000256" key="11">
    <source>
        <dbReference type="ARBA" id="ARBA00023204"/>
    </source>
</evidence>
<dbReference type="GO" id="GO:0003677">
    <property type="term" value="F:DNA binding"/>
    <property type="evidence" value="ECO:0007669"/>
    <property type="project" value="InterPro"/>
</dbReference>
<dbReference type="NCBIfam" id="NF005932">
    <property type="entry name" value="PRK07956.1"/>
    <property type="match status" value="1"/>
</dbReference>
<evidence type="ECO:0000256" key="5">
    <source>
        <dbReference type="ARBA" id="ARBA00022705"/>
    </source>
</evidence>
<evidence type="ECO:0000256" key="10">
    <source>
        <dbReference type="ARBA" id="ARBA00023027"/>
    </source>
</evidence>
<keyword evidence="14" id="KW-0464">Manganese</keyword>
<feature type="binding site" evidence="14">
    <location>
        <position position="403"/>
    </location>
    <ligand>
        <name>Zn(2+)</name>
        <dbReference type="ChEBI" id="CHEBI:29105"/>
    </ligand>
</feature>
<keyword evidence="6 14" id="KW-0479">Metal-binding</keyword>
<dbReference type="GO" id="GO:0046872">
    <property type="term" value="F:metal ion binding"/>
    <property type="evidence" value="ECO:0007669"/>
    <property type="project" value="UniProtKB-KW"/>
</dbReference>
<dbReference type="InterPro" id="IPR033136">
    <property type="entry name" value="DNA_ligase_CS"/>
</dbReference>
<dbReference type="Pfam" id="PF01653">
    <property type="entry name" value="DNA_ligase_aden"/>
    <property type="match status" value="1"/>
</dbReference>
<dbReference type="InterPro" id="IPR010994">
    <property type="entry name" value="RuvA_2-like"/>
</dbReference>
<dbReference type="Gene3D" id="1.10.287.610">
    <property type="entry name" value="Helix hairpin bin"/>
    <property type="match status" value="1"/>
</dbReference>
<feature type="binding site" evidence="14">
    <location>
        <position position="167"/>
    </location>
    <ligand>
        <name>NAD(+)</name>
        <dbReference type="ChEBI" id="CHEBI:57540"/>
    </ligand>
</feature>
<keyword evidence="9 14" id="KW-0460">Magnesium</keyword>
<feature type="active site" description="N6-AMP-lysine intermediate" evidence="14">
    <location>
        <position position="112"/>
    </location>
</feature>
<evidence type="ECO:0000256" key="13">
    <source>
        <dbReference type="ARBA" id="ARBA00060881"/>
    </source>
</evidence>
<evidence type="ECO:0000256" key="4">
    <source>
        <dbReference type="ARBA" id="ARBA00022598"/>
    </source>
</evidence>
<dbReference type="CDD" id="cd17748">
    <property type="entry name" value="BRCT_DNA_ligase_like"/>
    <property type="match status" value="1"/>
</dbReference>
<feature type="binding site" evidence="14">
    <location>
        <position position="133"/>
    </location>
    <ligand>
        <name>NAD(+)</name>
        <dbReference type="ChEBI" id="CHEBI:57540"/>
    </ligand>
</feature>
<dbReference type="Proteomes" id="UP000005010">
    <property type="component" value="Chromosome"/>
</dbReference>
<evidence type="ECO:0000256" key="12">
    <source>
        <dbReference type="ARBA" id="ARBA00034005"/>
    </source>
</evidence>
<dbReference type="Gene3D" id="1.10.150.20">
    <property type="entry name" value="5' to 3' exonuclease, C-terminal subdomain"/>
    <property type="match status" value="2"/>
</dbReference>
<dbReference type="SMART" id="SM00532">
    <property type="entry name" value="LIGANc"/>
    <property type="match status" value="1"/>
</dbReference>
<dbReference type="PROSITE" id="PS01055">
    <property type="entry name" value="DNA_LIGASE_N1"/>
    <property type="match status" value="1"/>
</dbReference>
<dbReference type="HOGENOM" id="CLU_007764_2_1_7"/>
<evidence type="ECO:0000256" key="14">
    <source>
        <dbReference type="HAMAP-Rule" id="MF_01588"/>
    </source>
</evidence>
<dbReference type="Pfam" id="PF03120">
    <property type="entry name" value="OB_DNA_ligase"/>
    <property type="match status" value="1"/>
</dbReference>
<dbReference type="EMBL" id="CP003479">
    <property type="protein sequence ID" value="AFI04605.1"/>
    <property type="molecule type" value="Genomic_DNA"/>
</dbReference>
<organism evidence="17 18">
    <name type="scientific">Helicobacter cetorum (strain ATCC BAA-429 / MIT 00-7128)</name>
    <dbReference type="NCBI Taxonomy" id="182217"/>
    <lineage>
        <taxon>Bacteria</taxon>
        <taxon>Pseudomonadati</taxon>
        <taxon>Campylobacterota</taxon>
        <taxon>Epsilonproteobacteria</taxon>
        <taxon>Campylobacterales</taxon>
        <taxon>Helicobacteraceae</taxon>
        <taxon>Helicobacter</taxon>
    </lineage>
</organism>
<keyword evidence="7 14" id="KW-0227">DNA damage</keyword>
<dbReference type="PANTHER" id="PTHR23389:SF9">
    <property type="entry name" value="DNA LIGASE"/>
    <property type="match status" value="1"/>
</dbReference>
<evidence type="ECO:0000256" key="15">
    <source>
        <dbReference type="RuleBase" id="RU000618"/>
    </source>
</evidence>
<feature type="binding site" evidence="14">
    <location>
        <begin position="81"/>
        <end position="82"/>
    </location>
    <ligand>
        <name>NAD(+)</name>
        <dbReference type="ChEBI" id="CHEBI:57540"/>
    </ligand>
</feature>
<dbReference type="GO" id="GO:0005829">
    <property type="term" value="C:cytosol"/>
    <property type="evidence" value="ECO:0007669"/>
    <property type="project" value="TreeGrafter"/>
</dbReference>
<dbReference type="HAMAP" id="MF_01588">
    <property type="entry name" value="DNA_ligase_A"/>
    <property type="match status" value="1"/>
</dbReference>
<keyword evidence="10 14" id="KW-0520">NAD</keyword>
<dbReference type="InterPro" id="IPR001357">
    <property type="entry name" value="BRCT_dom"/>
</dbReference>
<dbReference type="EC" id="6.5.1.2" evidence="2 14"/>
<reference evidence="18" key="1">
    <citation type="submission" date="2012-04" db="EMBL/GenBank/DDBJ databases">
        <title>Complete genome sequence of Helicobacter cetorum strain MIT 00-7128.</title>
        <authorList>
            <person name="Kersulyte D."/>
            <person name="Berg D.E."/>
        </authorList>
    </citation>
    <scope>NUCLEOTIDE SEQUENCE [LARGE SCALE GENOMIC DNA]</scope>
    <source>
        <strain evidence="18">MIT 00-7128</strain>
    </source>
</reference>
<dbReference type="SMART" id="SM00278">
    <property type="entry name" value="HhH1"/>
    <property type="match status" value="3"/>
</dbReference>
<evidence type="ECO:0000313" key="17">
    <source>
        <dbReference type="EMBL" id="AFI04605.1"/>
    </source>
</evidence>
<dbReference type="NCBIfam" id="TIGR00575">
    <property type="entry name" value="dnlj"/>
    <property type="match status" value="1"/>
</dbReference>
<dbReference type="InterPro" id="IPR018239">
    <property type="entry name" value="DNA_ligase_AS"/>
</dbReference>
<dbReference type="Gene3D" id="3.30.470.30">
    <property type="entry name" value="DNA ligase/mRNA capping enzyme"/>
    <property type="match status" value="1"/>
</dbReference>
<dbReference type="Pfam" id="PF00533">
    <property type="entry name" value="BRCT"/>
    <property type="match status" value="1"/>
</dbReference>
<evidence type="ECO:0000313" key="18">
    <source>
        <dbReference type="Proteomes" id="UP000005010"/>
    </source>
</evidence>
<dbReference type="GO" id="GO:0003911">
    <property type="term" value="F:DNA ligase (NAD+) activity"/>
    <property type="evidence" value="ECO:0007669"/>
    <property type="project" value="UniProtKB-UniRule"/>
</dbReference>
<comment type="catalytic activity">
    <reaction evidence="12 14 15">
        <text>NAD(+) + (deoxyribonucleotide)n-3'-hydroxyl + 5'-phospho-(deoxyribonucleotide)m = (deoxyribonucleotide)n+m + AMP + beta-nicotinamide D-nucleotide.</text>
        <dbReference type="EC" id="6.5.1.2"/>
    </reaction>
</comment>
<proteinExistence type="inferred from homology"/>
<keyword evidence="4 14" id="KW-0436">Ligase</keyword>
<dbReference type="InterPro" id="IPR004150">
    <property type="entry name" value="NAD_DNA_ligase_OB"/>
</dbReference>
<evidence type="ECO:0000256" key="2">
    <source>
        <dbReference type="ARBA" id="ARBA00012722"/>
    </source>
</evidence>
<dbReference type="PIRSF" id="PIRSF001604">
    <property type="entry name" value="LigA"/>
    <property type="match status" value="1"/>
</dbReference>
<evidence type="ECO:0000256" key="9">
    <source>
        <dbReference type="ARBA" id="ARBA00022842"/>
    </source>
</evidence>
<dbReference type="InterPro" id="IPR012340">
    <property type="entry name" value="NA-bd_OB-fold"/>
</dbReference>
<dbReference type="InterPro" id="IPR013839">
    <property type="entry name" value="DNAligase_adenylation"/>
</dbReference>
<dbReference type="SUPFAM" id="SSF47781">
    <property type="entry name" value="RuvA domain 2-like"/>
    <property type="match status" value="1"/>
</dbReference>
<keyword evidence="18" id="KW-1185">Reference proteome</keyword>
<feature type="binding site" evidence="14">
    <location>
        <begin position="32"/>
        <end position="36"/>
    </location>
    <ligand>
        <name>NAD(+)</name>
        <dbReference type="ChEBI" id="CHEBI:57540"/>
    </ligand>
</feature>
<dbReference type="PROSITE" id="PS50172">
    <property type="entry name" value="BRCT"/>
    <property type="match status" value="1"/>
</dbReference>
<dbReference type="FunFam" id="1.10.150.20:FF:000007">
    <property type="entry name" value="DNA ligase"/>
    <property type="match status" value="1"/>
</dbReference>
<dbReference type="Gene3D" id="3.40.50.10190">
    <property type="entry name" value="BRCT domain"/>
    <property type="match status" value="1"/>
</dbReference>
<evidence type="ECO:0000256" key="8">
    <source>
        <dbReference type="ARBA" id="ARBA00022833"/>
    </source>
</evidence>
<dbReference type="PROSITE" id="PS01056">
    <property type="entry name" value="DNA_LIGASE_N2"/>
    <property type="match status" value="1"/>
</dbReference>
<dbReference type="eggNOG" id="COG0272">
    <property type="taxonomic scope" value="Bacteria"/>
</dbReference>
<dbReference type="SMART" id="SM00292">
    <property type="entry name" value="BRCT"/>
    <property type="match status" value="1"/>
</dbReference>
<evidence type="ECO:0000256" key="7">
    <source>
        <dbReference type="ARBA" id="ARBA00022763"/>
    </source>
</evidence>